<dbReference type="Proteomes" id="UP000299102">
    <property type="component" value="Unassembled WGS sequence"/>
</dbReference>
<evidence type="ECO:0000313" key="2">
    <source>
        <dbReference type="Proteomes" id="UP000299102"/>
    </source>
</evidence>
<comment type="caution">
    <text evidence="1">The sequence shown here is derived from an EMBL/GenBank/DDBJ whole genome shotgun (WGS) entry which is preliminary data.</text>
</comment>
<organism evidence="1 2">
    <name type="scientific">Eumeta variegata</name>
    <name type="common">Bagworm moth</name>
    <name type="synonym">Eumeta japonica</name>
    <dbReference type="NCBI Taxonomy" id="151549"/>
    <lineage>
        <taxon>Eukaryota</taxon>
        <taxon>Metazoa</taxon>
        <taxon>Ecdysozoa</taxon>
        <taxon>Arthropoda</taxon>
        <taxon>Hexapoda</taxon>
        <taxon>Insecta</taxon>
        <taxon>Pterygota</taxon>
        <taxon>Neoptera</taxon>
        <taxon>Endopterygota</taxon>
        <taxon>Lepidoptera</taxon>
        <taxon>Glossata</taxon>
        <taxon>Ditrysia</taxon>
        <taxon>Tineoidea</taxon>
        <taxon>Psychidae</taxon>
        <taxon>Oiketicinae</taxon>
        <taxon>Eumeta</taxon>
    </lineage>
</organism>
<reference evidence="1 2" key="1">
    <citation type="journal article" date="2019" name="Commun. Biol.">
        <title>The bagworm genome reveals a unique fibroin gene that provides high tensile strength.</title>
        <authorList>
            <person name="Kono N."/>
            <person name="Nakamura H."/>
            <person name="Ohtoshi R."/>
            <person name="Tomita M."/>
            <person name="Numata K."/>
            <person name="Arakawa K."/>
        </authorList>
    </citation>
    <scope>NUCLEOTIDE SEQUENCE [LARGE SCALE GENOMIC DNA]</scope>
</reference>
<gene>
    <name evidence="1" type="ORF">EVAR_103979_1</name>
</gene>
<keyword evidence="2" id="KW-1185">Reference proteome</keyword>
<evidence type="ECO:0000313" key="1">
    <source>
        <dbReference type="EMBL" id="GBP68019.1"/>
    </source>
</evidence>
<accession>A0A4C1Y0C6</accession>
<proteinExistence type="predicted"/>
<name>A0A4C1Y0C6_EUMVA</name>
<sequence length="123" mass="14058">MKSSFEPRSEVSAPHVYECAWCCIVFTVRRQPSYVRSSRVFTPVYCSVSMPSARRLLRLGYALAESRFQYRSLLVISYTLKRFVVDYVRATAFVDQQQSLSGEDKRSIVDGQRSNSVIGVQSN</sequence>
<dbReference type="AlphaFoldDB" id="A0A4C1Y0C6"/>
<protein>
    <submittedName>
        <fullName evidence="1">Uncharacterized protein</fullName>
    </submittedName>
</protein>
<dbReference type="EMBL" id="BGZK01000999">
    <property type="protein sequence ID" value="GBP68019.1"/>
    <property type="molecule type" value="Genomic_DNA"/>
</dbReference>